<proteinExistence type="predicted"/>
<dbReference type="OrthoDB" id="10668027at2759"/>
<dbReference type="AlphaFoldDB" id="A0A8H3KWU9"/>
<reference evidence="1" key="1">
    <citation type="submission" date="2019-10" db="EMBL/GenBank/DDBJ databases">
        <title>Conservation and host-specific expression of non-tandemly repeated heterogenous ribosome RNA gene in arbuscular mycorrhizal fungi.</title>
        <authorList>
            <person name="Maeda T."/>
            <person name="Kobayashi Y."/>
            <person name="Nakagawa T."/>
            <person name="Ezawa T."/>
            <person name="Yamaguchi K."/>
            <person name="Bino T."/>
            <person name="Nishimoto Y."/>
            <person name="Shigenobu S."/>
            <person name="Kawaguchi M."/>
        </authorList>
    </citation>
    <scope>NUCLEOTIDE SEQUENCE</scope>
    <source>
        <strain evidence="1">HR1</strain>
    </source>
</reference>
<protein>
    <submittedName>
        <fullName evidence="1">Uncharacterized protein</fullName>
    </submittedName>
</protein>
<evidence type="ECO:0000313" key="2">
    <source>
        <dbReference type="Proteomes" id="UP000615446"/>
    </source>
</evidence>
<sequence>MDTTLQRLVDKNTKHFLTTVNKVFEGFNFKNALPCPVVQVVPVWPKYGYKRLYWRFATLSWMITLLQKIQTEIPLGKTGTHNNIDEPIIHQNDNAMAIDSNLNTKTPEFTPKKVPLQPVMLILSADQTFPQPSKPVSALKPKKKKLGQISIMHTLNNVVHKFQKGQVRHIMIYDIPATTPHDELLEHLKS</sequence>
<organism evidence="1 2">
    <name type="scientific">Rhizophagus clarus</name>
    <dbReference type="NCBI Taxonomy" id="94130"/>
    <lineage>
        <taxon>Eukaryota</taxon>
        <taxon>Fungi</taxon>
        <taxon>Fungi incertae sedis</taxon>
        <taxon>Mucoromycota</taxon>
        <taxon>Glomeromycotina</taxon>
        <taxon>Glomeromycetes</taxon>
        <taxon>Glomerales</taxon>
        <taxon>Glomeraceae</taxon>
        <taxon>Rhizophagus</taxon>
    </lineage>
</organism>
<accession>A0A8H3KWU9</accession>
<comment type="caution">
    <text evidence="1">The sequence shown here is derived from an EMBL/GenBank/DDBJ whole genome shotgun (WGS) entry which is preliminary data.</text>
</comment>
<dbReference type="EMBL" id="BLAL01000013">
    <property type="protein sequence ID" value="GES75239.1"/>
    <property type="molecule type" value="Genomic_DNA"/>
</dbReference>
<dbReference type="Proteomes" id="UP000615446">
    <property type="component" value="Unassembled WGS sequence"/>
</dbReference>
<evidence type="ECO:0000313" key="1">
    <source>
        <dbReference type="EMBL" id="GES75239.1"/>
    </source>
</evidence>
<gene>
    <name evidence="1" type="ORF">RCL2_000269000</name>
</gene>
<name>A0A8H3KWU9_9GLOM</name>